<proteinExistence type="predicted"/>
<name>A0A5B8W8U0_9SPHI</name>
<protein>
    <submittedName>
        <fullName evidence="1">Uncharacterized protein</fullName>
    </submittedName>
</protein>
<dbReference type="RefSeq" id="WP_147058787.1">
    <property type="nucleotide sequence ID" value="NZ_CP042437.1"/>
</dbReference>
<accession>A0A5B8W8U0</accession>
<dbReference type="AlphaFoldDB" id="A0A5B8W8U0"/>
<dbReference type="KEGG" id="mgk:FSB76_26425"/>
<organism evidence="1 2">
    <name type="scientific">Mucilaginibacter ginsenosidivorax</name>
    <dbReference type="NCBI Taxonomy" id="862126"/>
    <lineage>
        <taxon>Bacteria</taxon>
        <taxon>Pseudomonadati</taxon>
        <taxon>Bacteroidota</taxon>
        <taxon>Sphingobacteriia</taxon>
        <taxon>Sphingobacteriales</taxon>
        <taxon>Sphingobacteriaceae</taxon>
        <taxon>Mucilaginibacter</taxon>
    </lineage>
</organism>
<dbReference type="EMBL" id="CP042437">
    <property type="protein sequence ID" value="QEC79312.1"/>
    <property type="molecule type" value="Genomic_DNA"/>
</dbReference>
<evidence type="ECO:0000313" key="1">
    <source>
        <dbReference type="EMBL" id="QEC79312.1"/>
    </source>
</evidence>
<dbReference type="PROSITE" id="PS51257">
    <property type="entry name" value="PROKAR_LIPOPROTEIN"/>
    <property type="match status" value="1"/>
</dbReference>
<gene>
    <name evidence="1" type="ORF">FSB76_26425</name>
</gene>
<dbReference type="Proteomes" id="UP000321362">
    <property type="component" value="Chromosome"/>
</dbReference>
<reference evidence="1 2" key="1">
    <citation type="journal article" date="2013" name="J. Microbiol.">
        <title>Mucilaginibacter ginsenosidivorax sp. nov., with ginsenoside converting activity isolated from sediment.</title>
        <authorList>
            <person name="Kim J.K."/>
            <person name="Choi T.E."/>
            <person name="Liu Q.M."/>
            <person name="Park H.Y."/>
            <person name="Yi T.H."/>
            <person name="Yoon M.H."/>
            <person name="Kim S.C."/>
            <person name="Im W.T."/>
        </authorList>
    </citation>
    <scope>NUCLEOTIDE SEQUENCE [LARGE SCALE GENOMIC DNA]</scope>
    <source>
        <strain evidence="1 2">KHI28</strain>
    </source>
</reference>
<dbReference type="OrthoDB" id="9981248at2"/>
<evidence type="ECO:0000313" key="2">
    <source>
        <dbReference type="Proteomes" id="UP000321362"/>
    </source>
</evidence>
<sequence>MKILIIFLVVSTLLSCYRRPNKATGASGVIEGYWIPDNIKWLSPKSGDVSIDTIVRYANFRTLCFDNENRFYIFQSTQSFPKKYDSLIFESEPGISLYKGKWRFVDSGKIMLSYKLKKESFKLIIPIDTTKKLFFNGVIYKRTNLYDKQSKRKLDAYKGEWLP</sequence>
<keyword evidence="2" id="KW-1185">Reference proteome</keyword>